<gene>
    <name evidence="2" type="ORF">KDL01_02955</name>
</gene>
<comment type="caution">
    <text evidence="2">The sequence shown here is derived from an EMBL/GenBank/DDBJ whole genome shotgun (WGS) entry which is preliminary data.</text>
</comment>
<dbReference type="Proteomes" id="UP000675781">
    <property type="component" value="Unassembled WGS sequence"/>
</dbReference>
<dbReference type="EMBL" id="JAGSOG010000007">
    <property type="protein sequence ID" value="MBR7832201.1"/>
    <property type="molecule type" value="Genomic_DNA"/>
</dbReference>
<dbReference type="AlphaFoldDB" id="A0A941EIV9"/>
<keyword evidence="3" id="KW-1185">Reference proteome</keyword>
<proteinExistence type="predicted"/>
<reference evidence="2" key="1">
    <citation type="submission" date="2021-04" db="EMBL/GenBank/DDBJ databases">
        <title>Genome based classification of Actinospica acidithermotolerans sp. nov., an actinobacterium isolated from an Indonesian hot spring.</title>
        <authorList>
            <person name="Kusuma A.B."/>
            <person name="Putra K.E."/>
            <person name="Nafisah S."/>
            <person name="Loh J."/>
            <person name="Nouioui I."/>
            <person name="Goodfellow M."/>
        </authorList>
    </citation>
    <scope>NUCLEOTIDE SEQUENCE</scope>
    <source>
        <strain evidence="2">CSCA 57</strain>
    </source>
</reference>
<dbReference type="RefSeq" id="WP_212526734.1">
    <property type="nucleotide sequence ID" value="NZ_JAGSOG010000007.1"/>
</dbReference>
<evidence type="ECO:0000256" key="1">
    <source>
        <dbReference type="SAM" id="Phobius"/>
    </source>
</evidence>
<keyword evidence="1" id="KW-0812">Transmembrane</keyword>
<accession>A0A941EIV9</accession>
<keyword evidence="1" id="KW-1133">Transmembrane helix</keyword>
<sequence>MPGFRLPRNRRDERPRRRGFNALWAFFWLIVLIIVLGLLFGGYRKGTPIHNPGSWMRAAAEQISSTR</sequence>
<feature type="transmembrane region" description="Helical" evidence="1">
    <location>
        <begin position="21"/>
        <end position="43"/>
    </location>
</feature>
<protein>
    <submittedName>
        <fullName evidence="2">Uncharacterized protein</fullName>
    </submittedName>
</protein>
<evidence type="ECO:0000313" key="2">
    <source>
        <dbReference type="EMBL" id="MBR7832201.1"/>
    </source>
</evidence>
<evidence type="ECO:0000313" key="3">
    <source>
        <dbReference type="Proteomes" id="UP000675781"/>
    </source>
</evidence>
<keyword evidence="1" id="KW-0472">Membrane</keyword>
<organism evidence="2 3">
    <name type="scientific">Actinospica durhamensis</name>
    <dbReference type="NCBI Taxonomy" id="1508375"/>
    <lineage>
        <taxon>Bacteria</taxon>
        <taxon>Bacillati</taxon>
        <taxon>Actinomycetota</taxon>
        <taxon>Actinomycetes</taxon>
        <taxon>Catenulisporales</taxon>
        <taxon>Actinospicaceae</taxon>
        <taxon>Actinospica</taxon>
    </lineage>
</organism>
<name>A0A941EIV9_9ACTN</name>